<reference evidence="1 2" key="1">
    <citation type="submission" date="2016-09" db="EMBL/GenBank/DDBJ databases">
        <authorList>
            <person name="Capua I."/>
            <person name="De Benedictis P."/>
            <person name="Joannis T."/>
            <person name="Lombin L.H."/>
            <person name="Cattoli G."/>
        </authorList>
    </citation>
    <scope>NUCLEOTIDE SEQUENCE [LARGE SCALE GENOMIC DNA]</scope>
    <source>
        <strain evidence="1 2">132A</strain>
    </source>
</reference>
<evidence type="ECO:0000313" key="1">
    <source>
        <dbReference type="EMBL" id="OLR45923.1"/>
    </source>
</evidence>
<accession>A0A0J8H080</accession>
<gene>
    <name evidence="1" type="ORF">BIZ48_05440</name>
</gene>
<name>A0A0J8H080_HELPX</name>
<proteinExistence type="predicted"/>
<protein>
    <submittedName>
        <fullName evidence="1">Uncharacterized protein</fullName>
    </submittedName>
</protein>
<dbReference type="EMBL" id="MJMX01000025">
    <property type="protein sequence ID" value="OLR45923.1"/>
    <property type="molecule type" value="Genomic_DNA"/>
</dbReference>
<dbReference type="AlphaFoldDB" id="A0A0J8H080"/>
<sequence>MIIKIVQLQEVGLEISKTQILHENINKSGYKNLKNEKYVRIKDTRIIRDFIALNKESFLTTTCTKSYYKNIK</sequence>
<dbReference type="PATRIC" id="fig|210.1941.peg.1519"/>
<organism evidence="1 2">
    <name type="scientific">Helicobacter pylori</name>
    <name type="common">Campylobacter pylori</name>
    <dbReference type="NCBI Taxonomy" id="210"/>
    <lineage>
        <taxon>Bacteria</taxon>
        <taxon>Pseudomonadati</taxon>
        <taxon>Campylobacterota</taxon>
        <taxon>Epsilonproteobacteria</taxon>
        <taxon>Campylobacterales</taxon>
        <taxon>Helicobacteraceae</taxon>
        <taxon>Helicobacter</taxon>
    </lineage>
</organism>
<comment type="caution">
    <text evidence="1">The sequence shown here is derived from an EMBL/GenBank/DDBJ whole genome shotgun (WGS) entry which is preliminary data.</text>
</comment>
<evidence type="ECO:0000313" key="2">
    <source>
        <dbReference type="Proteomes" id="UP000186621"/>
    </source>
</evidence>
<dbReference type="Proteomes" id="UP000186621">
    <property type="component" value="Unassembled WGS sequence"/>
</dbReference>